<proteinExistence type="predicted"/>
<gene>
    <name evidence="1" type="ORF">PBRASI_LOCUS7276</name>
</gene>
<evidence type="ECO:0000313" key="2">
    <source>
        <dbReference type="Proteomes" id="UP000789739"/>
    </source>
</evidence>
<dbReference type="Proteomes" id="UP000789739">
    <property type="component" value="Unassembled WGS sequence"/>
</dbReference>
<name>A0A9N9GB44_9GLOM</name>
<dbReference type="OrthoDB" id="2405175at2759"/>
<evidence type="ECO:0000313" key="1">
    <source>
        <dbReference type="EMBL" id="CAG8593977.1"/>
    </source>
</evidence>
<dbReference type="EMBL" id="CAJVPI010001092">
    <property type="protein sequence ID" value="CAG8593977.1"/>
    <property type="molecule type" value="Genomic_DNA"/>
</dbReference>
<dbReference type="AlphaFoldDB" id="A0A9N9GB44"/>
<sequence>MSEMEKGVAKNLIQIYSAVEEIQRLGKRKLGETDFENSPVIFGIVTTGILWRFIRVTGPLGSQKVEITAEYNSGLGSATFGNTQGAKDVLLILSGYYKRKLRH</sequence>
<protein>
    <submittedName>
        <fullName evidence="1">3046_t:CDS:1</fullName>
    </submittedName>
</protein>
<organism evidence="1 2">
    <name type="scientific">Paraglomus brasilianum</name>
    <dbReference type="NCBI Taxonomy" id="144538"/>
    <lineage>
        <taxon>Eukaryota</taxon>
        <taxon>Fungi</taxon>
        <taxon>Fungi incertae sedis</taxon>
        <taxon>Mucoromycota</taxon>
        <taxon>Glomeromycotina</taxon>
        <taxon>Glomeromycetes</taxon>
        <taxon>Paraglomerales</taxon>
        <taxon>Paraglomeraceae</taxon>
        <taxon>Paraglomus</taxon>
    </lineage>
</organism>
<accession>A0A9N9GB44</accession>
<keyword evidence="2" id="KW-1185">Reference proteome</keyword>
<reference evidence="1" key="1">
    <citation type="submission" date="2021-06" db="EMBL/GenBank/DDBJ databases">
        <authorList>
            <person name="Kallberg Y."/>
            <person name="Tangrot J."/>
            <person name="Rosling A."/>
        </authorList>
    </citation>
    <scope>NUCLEOTIDE SEQUENCE</scope>
    <source>
        <strain evidence="1">BR232B</strain>
    </source>
</reference>
<comment type="caution">
    <text evidence="1">The sequence shown here is derived from an EMBL/GenBank/DDBJ whole genome shotgun (WGS) entry which is preliminary data.</text>
</comment>